<keyword evidence="6" id="KW-0963">Cytoplasm</keyword>
<dbReference type="OrthoDB" id="10261439at2759"/>
<dbReference type="Pfam" id="PF14806">
    <property type="entry name" value="Coatomer_b_Cpla"/>
    <property type="match status" value="1"/>
</dbReference>
<dbReference type="PANTHER" id="PTHR10635">
    <property type="entry name" value="COATOMER SUBUNIT BETA"/>
    <property type="match status" value="1"/>
</dbReference>
<dbReference type="GO" id="GO:0005198">
    <property type="term" value="F:structural molecule activity"/>
    <property type="evidence" value="ECO:0007669"/>
    <property type="project" value="InterPro"/>
</dbReference>
<evidence type="ECO:0000256" key="11">
    <source>
        <dbReference type="ARBA" id="ARBA00023136"/>
    </source>
</evidence>
<protein>
    <submittedName>
        <fullName evidence="15">Coatomer</fullName>
    </submittedName>
</protein>
<comment type="subunit">
    <text evidence="4">Oligomeric complex that consists of at least the alpha, beta, beta', gamma, delta, epsilon and zeta subunits.</text>
</comment>
<keyword evidence="11" id="KW-0472">Membrane</keyword>
<name>A0A5A7R4W3_STRAF</name>
<evidence type="ECO:0000256" key="4">
    <source>
        <dbReference type="ARBA" id="ARBA00011775"/>
    </source>
</evidence>
<dbReference type="InterPro" id="IPR016024">
    <property type="entry name" value="ARM-type_fold"/>
</dbReference>
<dbReference type="InterPro" id="IPR011710">
    <property type="entry name" value="Coatomer_bsu_C"/>
</dbReference>
<gene>
    <name evidence="15" type="ORF">STAS_28716</name>
</gene>
<keyword evidence="10" id="KW-0333">Golgi apparatus</keyword>
<reference evidence="16" key="1">
    <citation type="journal article" date="2019" name="Curr. Biol.">
        <title>Genome Sequence of Striga asiatica Provides Insight into the Evolution of Plant Parasitism.</title>
        <authorList>
            <person name="Yoshida S."/>
            <person name="Kim S."/>
            <person name="Wafula E.K."/>
            <person name="Tanskanen J."/>
            <person name="Kim Y.M."/>
            <person name="Honaas L."/>
            <person name="Yang Z."/>
            <person name="Spallek T."/>
            <person name="Conn C.E."/>
            <person name="Ichihashi Y."/>
            <person name="Cheong K."/>
            <person name="Cui S."/>
            <person name="Der J.P."/>
            <person name="Gundlach H."/>
            <person name="Jiao Y."/>
            <person name="Hori C."/>
            <person name="Ishida J.K."/>
            <person name="Kasahara H."/>
            <person name="Kiba T."/>
            <person name="Kim M.S."/>
            <person name="Koo N."/>
            <person name="Laohavisit A."/>
            <person name="Lee Y.H."/>
            <person name="Lumba S."/>
            <person name="McCourt P."/>
            <person name="Mortimer J.C."/>
            <person name="Mutuku J.M."/>
            <person name="Nomura T."/>
            <person name="Sasaki-Sekimoto Y."/>
            <person name="Seto Y."/>
            <person name="Wang Y."/>
            <person name="Wakatake T."/>
            <person name="Sakakibara H."/>
            <person name="Demura T."/>
            <person name="Yamaguchi S."/>
            <person name="Yoneyama K."/>
            <person name="Manabe R.I."/>
            <person name="Nelson D.C."/>
            <person name="Schulman A.H."/>
            <person name="Timko M.P."/>
            <person name="dePamphilis C.W."/>
            <person name="Choi D."/>
            <person name="Shirasu K."/>
        </authorList>
    </citation>
    <scope>NUCLEOTIDE SEQUENCE [LARGE SCALE GENOMIC DNA]</scope>
    <source>
        <strain evidence="16">cv. UVA1</strain>
    </source>
</reference>
<feature type="domain" description="W2" evidence="14">
    <location>
        <begin position="1256"/>
        <end position="1421"/>
    </location>
</feature>
<comment type="function">
    <text evidence="13">The coatomer is a cytosolic protein complex that binds to dilysine motifs and reversibly associates with Golgi non-clathrin-coated vesicles, which further mediate biosynthetic protein transport from the ER, via the Golgi up to the trans Golgi network. Coatomer complex is required for budding from Golgi membranes, and is essential for the retrograde Golgi-to-ER transport of dilysine-tagged proteins.</text>
</comment>
<dbReference type="PROSITE" id="PS51363">
    <property type="entry name" value="W2"/>
    <property type="match status" value="1"/>
</dbReference>
<dbReference type="GO" id="GO:0006886">
    <property type="term" value="P:intracellular protein transport"/>
    <property type="evidence" value="ECO:0007669"/>
    <property type="project" value="InterPro"/>
</dbReference>
<dbReference type="Pfam" id="PF01602">
    <property type="entry name" value="Adaptin_N"/>
    <property type="match status" value="1"/>
</dbReference>
<keyword evidence="16" id="KW-1185">Reference proteome</keyword>
<dbReference type="Pfam" id="PF07718">
    <property type="entry name" value="Coatamer_beta_C"/>
    <property type="match status" value="1"/>
</dbReference>
<evidence type="ECO:0000256" key="13">
    <source>
        <dbReference type="ARBA" id="ARBA00025536"/>
    </source>
</evidence>
<comment type="subcellular location">
    <subcellularLocation>
        <location evidence="2">Cytoplasmic vesicle</location>
        <location evidence="2">COPI-coated vesicle membrane</location>
        <topology evidence="2">Peripheral membrane protein</topology>
        <orientation evidence="2">Cytoplasmic side</orientation>
    </subcellularLocation>
    <subcellularLocation>
        <location evidence="1">Golgi apparatus membrane</location>
        <topology evidence="1">Peripheral membrane protein</topology>
        <orientation evidence="1">Cytoplasmic side</orientation>
    </subcellularLocation>
</comment>
<dbReference type="Pfam" id="PF02020">
    <property type="entry name" value="W2"/>
    <property type="match status" value="1"/>
</dbReference>
<evidence type="ECO:0000256" key="1">
    <source>
        <dbReference type="ARBA" id="ARBA00004255"/>
    </source>
</evidence>
<dbReference type="FunFam" id="1.25.10.10:FF:000166">
    <property type="entry name" value="Coatomer subunit beta"/>
    <property type="match status" value="1"/>
</dbReference>
<dbReference type="GO" id="GO:0000139">
    <property type="term" value="C:Golgi membrane"/>
    <property type="evidence" value="ECO:0007669"/>
    <property type="project" value="UniProtKB-SubCell"/>
</dbReference>
<dbReference type="InterPro" id="IPR043510">
    <property type="entry name" value="W2_5MP1/2"/>
</dbReference>
<dbReference type="Gene3D" id="1.25.10.10">
    <property type="entry name" value="Leucine-rich Repeat Variant"/>
    <property type="match status" value="1"/>
</dbReference>
<dbReference type="InterPro" id="IPR057397">
    <property type="entry name" value="HEAT_5MP1_2"/>
</dbReference>
<keyword evidence="7" id="KW-0677">Repeat</keyword>
<evidence type="ECO:0000256" key="6">
    <source>
        <dbReference type="ARBA" id="ARBA00022490"/>
    </source>
</evidence>
<accession>A0A5A7R4W3</accession>
<evidence type="ECO:0000256" key="9">
    <source>
        <dbReference type="ARBA" id="ARBA00022927"/>
    </source>
</evidence>
<evidence type="ECO:0000256" key="10">
    <source>
        <dbReference type="ARBA" id="ARBA00023034"/>
    </source>
</evidence>
<organism evidence="15 16">
    <name type="scientific">Striga asiatica</name>
    <name type="common">Asiatic witchweed</name>
    <name type="synonym">Buchnera asiatica</name>
    <dbReference type="NCBI Taxonomy" id="4170"/>
    <lineage>
        <taxon>Eukaryota</taxon>
        <taxon>Viridiplantae</taxon>
        <taxon>Streptophyta</taxon>
        <taxon>Embryophyta</taxon>
        <taxon>Tracheophyta</taxon>
        <taxon>Spermatophyta</taxon>
        <taxon>Magnoliopsida</taxon>
        <taxon>eudicotyledons</taxon>
        <taxon>Gunneridae</taxon>
        <taxon>Pentapetalae</taxon>
        <taxon>asterids</taxon>
        <taxon>lamiids</taxon>
        <taxon>Lamiales</taxon>
        <taxon>Orobanchaceae</taxon>
        <taxon>Buchnereae</taxon>
        <taxon>Striga</taxon>
    </lineage>
</organism>
<evidence type="ECO:0000313" key="15">
    <source>
        <dbReference type="EMBL" id="GER51341.1"/>
    </source>
</evidence>
<dbReference type="InterPro" id="IPR011989">
    <property type="entry name" value="ARM-like"/>
</dbReference>
<evidence type="ECO:0000313" key="16">
    <source>
        <dbReference type="Proteomes" id="UP000325081"/>
    </source>
</evidence>
<proteinExistence type="inferred from homology"/>
<keyword evidence="5" id="KW-0813">Transport</keyword>
<evidence type="ECO:0000256" key="12">
    <source>
        <dbReference type="ARBA" id="ARBA00023329"/>
    </source>
</evidence>
<dbReference type="Proteomes" id="UP000325081">
    <property type="component" value="Unassembled WGS sequence"/>
</dbReference>
<dbReference type="GO" id="GO:0030126">
    <property type="term" value="C:COPI vesicle coat"/>
    <property type="evidence" value="ECO:0007669"/>
    <property type="project" value="InterPro"/>
</dbReference>
<sequence length="1421" mass="160394">MEKSCSLLVHFDKGTPALANEIKEALEGNDDQAKIDAMKNAIMLLLNGETLPQLFITIVRYVLPSEDHTVQKLLLLYLEIIDKTDGKGRVLPEMILICQNLRNNLQHPNEYIRGVTLRFLCRLNEAEIIEPLIPSIMSNLEHRHPYVRRNAILAVMSIYKLPQGEHLLVDAPETIEKFLSTEQDPSAKRNAFLMLFNCAQDRAINYLLTNVDRVSDWGELLQMVVLELIRKVCRTNKDEKGKYIKIIISLLNAPSAAVVYECAGTLVSLSSAPTAIRAAANTYCQLLLSQSDNNVKLIVLDRLNEIKSSHRDIMVDMIMDVLRVLSSPNLDIRRKTLDIVLELITTRNVNEVVLTLKKEVMKTQSGELEKNGEYRQMLIQAIHSCAIKFPEVASTVVHLLMDFLGDNNVASALDVIVFVREIIETNPKLRVSVITRLLDTFYQIRAARVCSCALWIIGEYSLSLSEVESAIATIKQCLGQLPFFSLSEEEESADSSKKSQQPTSITVSSRRPAILADGTYATQSAASETSFTAPAVVQGSLASGNLRSLLLAGDFFLGAVIACTLAKLSLRLEEVQLSKIEVNKAKSNALLIMVSMLQLGQSSVLPHPIDNDSHDRIVLCIRLLCNTGDAVRKIWLKSCRESFVKMLSDKQLRETEEIKAKAQISHSQPDDLIDFYHLKSRKLLTCSMLMASILYFLSQFLSLYMIEGMTQLELEDEVQDDLKRATGEFVKDVDDTNKLNRIIQLTGFSDPVYAEAYVTVHHYDIVLDVTIINRTKETLQNLCLELATMGDLKLVERPQNYTLAPESSKQIKSNIKVSSTETGVIFGNIVYETSNVLERTVVVLNDIHIDIMDYISPAVCSDTAFRTMWAEFEWENKVAVNTTITNEKEFLDHIIKSTNMKCLTALSALEGECGFLAANLYAKSVFGEDALVNISVEKQDDGKLNGYIRIRSKTQGIALSLGVCGAIRSPYLQEFSLEFIYFNSSTRMFENFIIELCDKYPNSVIFFFLPCSSKEKPTLGGTRIKTRKRNIAAPLDPAAFSDAVVQIYLDNAGDLELVAKSLESSDLNFSRYGDTFFEVVFRGARTQPGTIKLDEGECHPYSILAGEPSREVILPSVIYVQKILRRRPFLIKNLENVMQKYLQSLELFEEDERKKLAIFTALAFSQKLSGLPPETVLQPLLKDNLVAKGLVLSFVTDFFREYLVDNSIDDLISILKRGKMEDNLLDFFPSTKRTPEAVSEHFTKEGLLPLVEYNEKKIFDVKLKEMKSAITSQIAEEADVAEVIETVKQHVKDSKFPDIEVVRILWDVLMDAVQWSGKNQQQNANSALRQVRMWAKLLNAFCTTGKLELELIYKVQVQCYEDAKLMKLFPEIIRSLYDQDVLAEDTILHWFRKGTNLKGRQSFVKALEPFVKWLEEAEEEE</sequence>
<dbReference type="PANTHER" id="PTHR10635:SF0">
    <property type="entry name" value="COATOMER SUBUNIT BETA"/>
    <property type="match status" value="1"/>
</dbReference>
<keyword evidence="12" id="KW-0968">Cytoplasmic vesicle</keyword>
<keyword evidence="9" id="KW-0653">Protein transport</keyword>
<dbReference type="GO" id="GO:0006888">
    <property type="term" value="P:endoplasmic reticulum to Golgi vesicle-mediated transport"/>
    <property type="evidence" value="ECO:0007669"/>
    <property type="project" value="TreeGrafter"/>
</dbReference>
<comment type="caution">
    <text evidence="15">The sequence shown here is derived from an EMBL/GenBank/DDBJ whole genome shotgun (WGS) entry which is preliminary data.</text>
</comment>
<dbReference type="CDD" id="cd11560">
    <property type="entry name" value="W2_eIF5C_like"/>
    <property type="match status" value="1"/>
</dbReference>
<dbReference type="Gene3D" id="1.25.40.180">
    <property type="match status" value="1"/>
</dbReference>
<evidence type="ECO:0000256" key="7">
    <source>
        <dbReference type="ARBA" id="ARBA00022737"/>
    </source>
</evidence>
<dbReference type="SUPFAM" id="SSF48371">
    <property type="entry name" value="ARM repeat"/>
    <property type="match status" value="2"/>
</dbReference>
<dbReference type="InterPro" id="IPR003307">
    <property type="entry name" value="W2_domain"/>
</dbReference>
<dbReference type="GO" id="GO:0006891">
    <property type="term" value="P:intra-Golgi vesicle-mediated transport"/>
    <property type="evidence" value="ECO:0007669"/>
    <property type="project" value="TreeGrafter"/>
</dbReference>
<dbReference type="EMBL" id="BKCP01009626">
    <property type="protein sequence ID" value="GER51341.1"/>
    <property type="molecule type" value="Genomic_DNA"/>
</dbReference>
<evidence type="ECO:0000259" key="14">
    <source>
        <dbReference type="PROSITE" id="PS51363"/>
    </source>
</evidence>
<dbReference type="InterPro" id="IPR002553">
    <property type="entry name" value="Clathrin/coatomer_adapt-like_N"/>
</dbReference>
<dbReference type="InterPro" id="IPR016460">
    <property type="entry name" value="COPB1"/>
</dbReference>
<evidence type="ECO:0000256" key="5">
    <source>
        <dbReference type="ARBA" id="ARBA00022448"/>
    </source>
</evidence>
<dbReference type="InterPro" id="IPR029446">
    <property type="entry name" value="COPB1_appendage_platform_dom"/>
</dbReference>
<evidence type="ECO:0000256" key="2">
    <source>
        <dbReference type="ARBA" id="ARBA00004347"/>
    </source>
</evidence>
<dbReference type="FunFam" id="1.25.40.180:FF:000028">
    <property type="entry name" value="ARM repeat superfamily protein"/>
    <property type="match status" value="1"/>
</dbReference>
<evidence type="ECO:0000256" key="8">
    <source>
        <dbReference type="ARBA" id="ARBA00022892"/>
    </source>
</evidence>
<dbReference type="Pfam" id="PF25504">
    <property type="entry name" value="HEAT_5MP1_2"/>
    <property type="match status" value="1"/>
</dbReference>
<keyword evidence="8" id="KW-0931">ER-Golgi transport</keyword>
<dbReference type="SMART" id="SM00515">
    <property type="entry name" value="eIF5C"/>
    <property type="match status" value="1"/>
</dbReference>
<comment type="similarity">
    <text evidence="3">Belongs to the BZW family.</text>
</comment>
<evidence type="ECO:0000256" key="3">
    <source>
        <dbReference type="ARBA" id="ARBA00008151"/>
    </source>
</evidence>